<name>A0A1G4IGG1_TRYEQ</name>
<dbReference type="EMBL" id="CZPT02001617">
    <property type="protein sequence ID" value="SCU71275.1"/>
    <property type="molecule type" value="Genomic_DNA"/>
</dbReference>
<evidence type="ECO:0000256" key="1">
    <source>
        <dbReference type="SAM" id="Phobius"/>
    </source>
</evidence>
<evidence type="ECO:0000313" key="4">
    <source>
        <dbReference type="Proteomes" id="UP000195570"/>
    </source>
</evidence>
<gene>
    <name evidence="3" type="ORF">TEOVI_000285600</name>
</gene>
<keyword evidence="4" id="KW-1185">Reference proteome</keyword>
<dbReference type="PANTHER" id="PTHR35287:SF1">
    <property type="entry name" value="SI:ZFOS-911D5.4"/>
    <property type="match status" value="1"/>
</dbReference>
<comment type="caution">
    <text evidence="3">The sequence shown here is derived from an EMBL/GenBank/DDBJ whole genome shotgun (WGS) entry which is preliminary data.</text>
</comment>
<feature type="domain" description="NERD" evidence="2">
    <location>
        <begin position="66"/>
        <end position="164"/>
    </location>
</feature>
<protein>
    <submittedName>
        <fullName evidence="3">Nuclease-related domain containing protein, putative</fullName>
    </submittedName>
</protein>
<organism evidence="3 4">
    <name type="scientific">Trypanosoma equiperdum</name>
    <dbReference type="NCBI Taxonomy" id="5694"/>
    <lineage>
        <taxon>Eukaryota</taxon>
        <taxon>Discoba</taxon>
        <taxon>Euglenozoa</taxon>
        <taxon>Kinetoplastea</taxon>
        <taxon>Metakinetoplastina</taxon>
        <taxon>Trypanosomatida</taxon>
        <taxon>Trypanosomatidae</taxon>
        <taxon>Trypanosoma</taxon>
    </lineage>
</organism>
<dbReference type="VEuPathDB" id="TriTrypDB:TEOVI_000285600"/>
<proteinExistence type="predicted"/>
<sequence>MTHYVDSVLYWFPTLVLVVCMIVLIVTAVGLSLGKFWRGLSSWSWRRIFSLTRMSMRQTTFRASMNAEEAVETALRKAGWKHVFLRRRVFVPRLQHNREIDVVAVGPVVLVVEVKHWRGSVWCNGQRWFQQVHKTARALEFEDIREDNVVKAAALRRHIENDKRVPLPDFNLLSDCLQESEGDGTWYEDRRLHKQCGTVIIPVVVFTNPLVRLDPSTVKQKDDVFDLPGLERYARNLLYNTRGASVFDYYKQRVDEFLRPIFIGRSITPDTYCLSFFTEEKVARVVERMRTWDMVYLLNGRLVHGDIVSFGLPSTNRHFVRQQISDVEITWFDGLIGFARTMWMNSGGMVKITLSSPRKRKVFSFPLMPRHLKSIYKNDRLVLKLAGTTNLEEIPLADIATLRLSQHRETDGS</sequence>
<dbReference type="PANTHER" id="PTHR35287">
    <property type="entry name" value="SI:ZFOS-911D5.4"/>
    <property type="match status" value="1"/>
</dbReference>
<keyword evidence="1" id="KW-1133">Transmembrane helix</keyword>
<dbReference type="RefSeq" id="XP_067081956.1">
    <property type="nucleotide sequence ID" value="XM_067225855.1"/>
</dbReference>
<evidence type="ECO:0000313" key="3">
    <source>
        <dbReference type="EMBL" id="SCU71275.1"/>
    </source>
</evidence>
<dbReference type="GeneID" id="92376796"/>
<keyword evidence="1" id="KW-0472">Membrane</keyword>
<feature type="transmembrane region" description="Helical" evidence="1">
    <location>
        <begin position="12"/>
        <end position="37"/>
    </location>
</feature>
<accession>A0A1G4IGG1</accession>
<keyword evidence="1" id="KW-0812">Transmembrane</keyword>
<dbReference type="AlphaFoldDB" id="A0A1G4IGG1"/>
<dbReference type="Pfam" id="PF08378">
    <property type="entry name" value="NERD"/>
    <property type="match status" value="1"/>
</dbReference>
<reference evidence="3" key="1">
    <citation type="submission" date="2016-09" db="EMBL/GenBank/DDBJ databases">
        <authorList>
            <person name="Hebert L."/>
            <person name="Moumen B."/>
        </authorList>
    </citation>
    <scope>NUCLEOTIDE SEQUENCE [LARGE SCALE GENOMIC DNA]</scope>
    <source>
        <strain evidence="3">OVI</strain>
    </source>
</reference>
<dbReference type="InterPro" id="IPR011528">
    <property type="entry name" value="NERD"/>
</dbReference>
<dbReference type="Proteomes" id="UP000195570">
    <property type="component" value="Unassembled WGS sequence"/>
</dbReference>
<evidence type="ECO:0000259" key="2">
    <source>
        <dbReference type="Pfam" id="PF08378"/>
    </source>
</evidence>